<protein>
    <submittedName>
        <fullName evidence="2">DUF4178 domain-containing protein</fullName>
    </submittedName>
</protein>
<organism evidence="2 3">
    <name type="scientific">Marinifilum breve</name>
    <dbReference type="NCBI Taxonomy" id="2184082"/>
    <lineage>
        <taxon>Bacteria</taxon>
        <taxon>Pseudomonadati</taxon>
        <taxon>Bacteroidota</taxon>
        <taxon>Bacteroidia</taxon>
        <taxon>Marinilabiliales</taxon>
        <taxon>Marinifilaceae</taxon>
    </lineage>
</organism>
<gene>
    <name evidence="2" type="ORF">DF185_17920</name>
</gene>
<dbReference type="RefSeq" id="WP_110362141.1">
    <property type="nucleotide sequence ID" value="NZ_QFLI01000009.1"/>
</dbReference>
<dbReference type="OrthoDB" id="5502786at2"/>
<dbReference type="Pfam" id="PF13785">
    <property type="entry name" value="DUF4178"/>
    <property type="match status" value="1"/>
</dbReference>
<dbReference type="InterPro" id="IPR025235">
    <property type="entry name" value="DUF4178"/>
</dbReference>
<evidence type="ECO:0000313" key="2">
    <source>
        <dbReference type="EMBL" id="PXX97846.1"/>
    </source>
</evidence>
<proteinExistence type="predicted"/>
<feature type="domain" description="DUF4178" evidence="1">
    <location>
        <begin position="27"/>
        <end position="169"/>
    </location>
</feature>
<dbReference type="EMBL" id="QFLI01000009">
    <property type="protein sequence ID" value="PXX97846.1"/>
    <property type="molecule type" value="Genomic_DNA"/>
</dbReference>
<evidence type="ECO:0000259" key="1">
    <source>
        <dbReference type="Pfam" id="PF13785"/>
    </source>
</evidence>
<sequence>MGLADFFKRKKQPSYDSTNIRVTDLDVGFVFEYDLESWEVQACFEYDWGDNFFTQEFKIFNGTKTRFLSVEDDDELYLSVSEKIKTRQLGADVHESLLGNQKAPASFEYDGRKYFMEKESPGFYNDVAKGDEWVEFISWDYEDETGEYIVCIEQWDEQEFEASAGKRIKEFEISNILPKEITN</sequence>
<name>A0A2V3ZUA6_9BACT</name>
<evidence type="ECO:0000313" key="3">
    <source>
        <dbReference type="Proteomes" id="UP000248079"/>
    </source>
</evidence>
<accession>A0A2V3ZUA6</accession>
<comment type="caution">
    <text evidence="2">The sequence shown here is derived from an EMBL/GenBank/DDBJ whole genome shotgun (WGS) entry which is preliminary data.</text>
</comment>
<keyword evidence="3" id="KW-1185">Reference proteome</keyword>
<dbReference type="AlphaFoldDB" id="A0A2V3ZUA6"/>
<reference evidence="2 3" key="1">
    <citation type="submission" date="2018-05" db="EMBL/GenBank/DDBJ databases">
        <title>Marinifilum breve JC075T sp. nov., a marine bacterium isolated from Yongle Blue Hole in the South China Sea.</title>
        <authorList>
            <person name="Fu T."/>
        </authorList>
    </citation>
    <scope>NUCLEOTIDE SEQUENCE [LARGE SCALE GENOMIC DNA]</scope>
    <source>
        <strain evidence="2 3">JC075</strain>
    </source>
</reference>
<dbReference type="Proteomes" id="UP000248079">
    <property type="component" value="Unassembled WGS sequence"/>
</dbReference>